<gene>
    <name evidence="4" type="ORF">GCM10010916_03790</name>
</gene>
<dbReference type="PANTHER" id="PTHR30336">
    <property type="entry name" value="INNER MEMBRANE PROTEIN, PROBABLE PERMEASE"/>
    <property type="match status" value="1"/>
</dbReference>
<dbReference type="Pfam" id="PF02698">
    <property type="entry name" value="DUF218"/>
    <property type="match status" value="1"/>
</dbReference>
<reference evidence="4" key="2">
    <citation type="submission" date="2020-09" db="EMBL/GenBank/DDBJ databases">
        <authorList>
            <person name="Sun Q."/>
            <person name="Zhou Y."/>
        </authorList>
    </citation>
    <scope>NUCLEOTIDE SEQUENCE</scope>
    <source>
        <strain evidence="4">CGMCC 1.12987</strain>
    </source>
</reference>
<proteinExistence type="predicted"/>
<accession>A0A917CKQ4</accession>
<evidence type="ECO:0000313" key="5">
    <source>
        <dbReference type="Proteomes" id="UP000644756"/>
    </source>
</evidence>
<feature type="compositionally biased region" description="Basic residues" evidence="1">
    <location>
        <begin position="10"/>
        <end position="27"/>
    </location>
</feature>
<keyword evidence="2" id="KW-0472">Membrane</keyword>
<dbReference type="InterPro" id="IPR003848">
    <property type="entry name" value="DUF218"/>
</dbReference>
<evidence type="ECO:0000313" key="4">
    <source>
        <dbReference type="EMBL" id="GGF89731.1"/>
    </source>
</evidence>
<feature type="region of interest" description="Disordered" evidence="1">
    <location>
        <begin position="1"/>
        <end position="27"/>
    </location>
</feature>
<dbReference type="AlphaFoldDB" id="A0A917CKQ4"/>
<evidence type="ECO:0000256" key="1">
    <source>
        <dbReference type="SAM" id="MobiDB-lite"/>
    </source>
</evidence>
<sequence>MKAGAEPRQSRRPRPNTRTRPRRKSKKKKRFRLLRILLRIAAWSAALIIFWCGYLLWHINDFEEPRSISPADTGIVLGAALWNDRPSPGLRERLDHAYRLYEQGKLDHIIVSGGMDYNGSTITEAEGMRNYLIELGVPADKLLLEPLARSTYENLLFSQQMMLEQGWSSATVITHDFHAARATDIAAFLGIESFTVTGAKSRVLSSVKNESREVLAYTKWKLDKMLLRIGLQTPDVTY</sequence>
<name>A0A917CKQ4_9BACL</name>
<evidence type="ECO:0000259" key="3">
    <source>
        <dbReference type="Pfam" id="PF02698"/>
    </source>
</evidence>
<protein>
    <recommendedName>
        <fullName evidence="3">DUF218 domain-containing protein</fullName>
    </recommendedName>
</protein>
<dbReference type="RefSeq" id="WP_188528467.1">
    <property type="nucleotide sequence ID" value="NZ_BMGR01000001.1"/>
</dbReference>
<evidence type="ECO:0000256" key="2">
    <source>
        <dbReference type="SAM" id="Phobius"/>
    </source>
</evidence>
<dbReference type="GO" id="GO:0005886">
    <property type="term" value="C:plasma membrane"/>
    <property type="evidence" value="ECO:0007669"/>
    <property type="project" value="TreeGrafter"/>
</dbReference>
<dbReference type="InterPro" id="IPR051599">
    <property type="entry name" value="Cell_Envelope_Assoc"/>
</dbReference>
<dbReference type="Gene3D" id="3.40.50.620">
    <property type="entry name" value="HUPs"/>
    <property type="match status" value="1"/>
</dbReference>
<feature type="domain" description="DUF218" evidence="3">
    <location>
        <begin position="74"/>
        <end position="197"/>
    </location>
</feature>
<keyword evidence="5" id="KW-1185">Reference proteome</keyword>
<dbReference type="CDD" id="cd06259">
    <property type="entry name" value="YdcF-like"/>
    <property type="match status" value="1"/>
</dbReference>
<organism evidence="4 5">
    <name type="scientific">Paenibacillus abyssi</name>
    <dbReference type="NCBI Taxonomy" id="1340531"/>
    <lineage>
        <taxon>Bacteria</taxon>
        <taxon>Bacillati</taxon>
        <taxon>Bacillota</taxon>
        <taxon>Bacilli</taxon>
        <taxon>Bacillales</taxon>
        <taxon>Paenibacillaceae</taxon>
        <taxon>Paenibacillus</taxon>
    </lineage>
</organism>
<reference evidence="4" key="1">
    <citation type="journal article" date="2014" name="Int. J. Syst. Evol. Microbiol.">
        <title>Complete genome sequence of Corynebacterium casei LMG S-19264T (=DSM 44701T), isolated from a smear-ripened cheese.</title>
        <authorList>
            <consortium name="US DOE Joint Genome Institute (JGI-PGF)"/>
            <person name="Walter F."/>
            <person name="Albersmeier A."/>
            <person name="Kalinowski J."/>
            <person name="Ruckert C."/>
        </authorList>
    </citation>
    <scope>NUCLEOTIDE SEQUENCE</scope>
    <source>
        <strain evidence="4">CGMCC 1.12987</strain>
    </source>
</reference>
<keyword evidence="2" id="KW-1133">Transmembrane helix</keyword>
<dbReference type="PANTHER" id="PTHR30336:SF20">
    <property type="entry name" value="DUF218 DOMAIN-CONTAINING PROTEIN"/>
    <property type="match status" value="1"/>
</dbReference>
<keyword evidence="2" id="KW-0812">Transmembrane</keyword>
<dbReference type="EMBL" id="BMGR01000001">
    <property type="protein sequence ID" value="GGF89731.1"/>
    <property type="molecule type" value="Genomic_DNA"/>
</dbReference>
<feature type="transmembrane region" description="Helical" evidence="2">
    <location>
        <begin position="36"/>
        <end position="57"/>
    </location>
</feature>
<dbReference type="InterPro" id="IPR014729">
    <property type="entry name" value="Rossmann-like_a/b/a_fold"/>
</dbReference>
<dbReference type="Proteomes" id="UP000644756">
    <property type="component" value="Unassembled WGS sequence"/>
</dbReference>
<comment type="caution">
    <text evidence="4">The sequence shown here is derived from an EMBL/GenBank/DDBJ whole genome shotgun (WGS) entry which is preliminary data.</text>
</comment>